<evidence type="ECO:0000259" key="4">
    <source>
        <dbReference type="PROSITE" id="PS50977"/>
    </source>
</evidence>
<dbReference type="Proteomes" id="UP000295453">
    <property type="component" value="Unassembled WGS sequence"/>
</dbReference>
<dbReference type="InterPro" id="IPR049397">
    <property type="entry name" value="EthR_C"/>
</dbReference>
<comment type="caution">
    <text evidence="5">The sequence shown here is derived from an EMBL/GenBank/DDBJ whole genome shotgun (WGS) entry which is preliminary data.</text>
</comment>
<evidence type="ECO:0000256" key="3">
    <source>
        <dbReference type="SAM" id="MobiDB-lite"/>
    </source>
</evidence>
<dbReference type="InterPro" id="IPR023772">
    <property type="entry name" value="DNA-bd_HTH_TetR-type_CS"/>
</dbReference>
<dbReference type="Gene3D" id="1.10.357.10">
    <property type="entry name" value="Tetracycline Repressor, domain 2"/>
    <property type="match status" value="1"/>
</dbReference>
<feature type="region of interest" description="Disordered" evidence="3">
    <location>
        <begin position="1"/>
        <end position="20"/>
    </location>
</feature>
<sequence>MTTETTTPVRRRGGPTKGDQREAQILEAARGLLGDRSVNDLTVDAIAKAAGVTRTAFYFYFPTKHAVVAAMLDGLWEEFGATHAWLSSTGPDVAGLREHHRQTAAVWHEHREILTCTMGPVGYEPLVEWVEKARSRYDDALTAKIQRDREAGLAPGGVDAAVLADMVSDLRTARFRLMARSSGAQLDKALDELTEVVLRMIYGEAPHA</sequence>
<dbReference type="PROSITE" id="PS50977">
    <property type="entry name" value="HTH_TETR_2"/>
    <property type="match status" value="1"/>
</dbReference>
<dbReference type="InterPro" id="IPR001647">
    <property type="entry name" value="HTH_TetR"/>
</dbReference>
<dbReference type="EMBL" id="SJZJ01000008">
    <property type="protein sequence ID" value="TCJ29460.1"/>
    <property type="molecule type" value="Genomic_DNA"/>
</dbReference>
<evidence type="ECO:0000256" key="2">
    <source>
        <dbReference type="PROSITE-ProRule" id="PRU00335"/>
    </source>
</evidence>
<name>A0A4R1CEE8_9ACTN</name>
<dbReference type="PROSITE" id="PS01081">
    <property type="entry name" value="HTH_TETR_1"/>
    <property type="match status" value="1"/>
</dbReference>
<dbReference type="PANTHER" id="PTHR30055">
    <property type="entry name" value="HTH-TYPE TRANSCRIPTIONAL REGULATOR RUTR"/>
    <property type="match status" value="1"/>
</dbReference>
<dbReference type="SUPFAM" id="SSF48498">
    <property type="entry name" value="Tetracyclin repressor-like, C-terminal domain"/>
    <property type="match status" value="1"/>
</dbReference>
<evidence type="ECO:0000256" key="1">
    <source>
        <dbReference type="ARBA" id="ARBA00023125"/>
    </source>
</evidence>
<feature type="DNA-binding region" description="H-T-H motif" evidence="2">
    <location>
        <begin position="42"/>
        <end position="61"/>
    </location>
</feature>
<evidence type="ECO:0000313" key="5">
    <source>
        <dbReference type="EMBL" id="TCJ29460.1"/>
    </source>
</evidence>
<organism evidence="5 6">
    <name type="scientific">Nocardioides jejuensis</name>
    <dbReference type="NCBI Taxonomy" id="2502782"/>
    <lineage>
        <taxon>Bacteria</taxon>
        <taxon>Bacillati</taxon>
        <taxon>Actinomycetota</taxon>
        <taxon>Actinomycetes</taxon>
        <taxon>Propionibacteriales</taxon>
        <taxon>Nocardioidaceae</taxon>
        <taxon>Nocardioides</taxon>
    </lineage>
</organism>
<accession>A0A4R1CEE8</accession>
<dbReference type="RefSeq" id="WP_131582560.1">
    <property type="nucleotide sequence ID" value="NZ_SJZJ01000008.1"/>
</dbReference>
<reference evidence="5 6" key="1">
    <citation type="submission" date="2019-03" db="EMBL/GenBank/DDBJ databases">
        <authorList>
            <person name="Kim M.K.M."/>
        </authorList>
    </citation>
    <scope>NUCLEOTIDE SEQUENCE [LARGE SCALE GENOMIC DNA]</scope>
    <source>
        <strain evidence="5 6">18JY15-6</strain>
    </source>
</reference>
<dbReference type="InterPro" id="IPR036271">
    <property type="entry name" value="Tet_transcr_reg_TetR-rel_C_sf"/>
</dbReference>
<dbReference type="SUPFAM" id="SSF46689">
    <property type="entry name" value="Homeodomain-like"/>
    <property type="match status" value="1"/>
</dbReference>
<proteinExistence type="predicted"/>
<dbReference type="GO" id="GO:0000976">
    <property type="term" value="F:transcription cis-regulatory region binding"/>
    <property type="evidence" value="ECO:0007669"/>
    <property type="project" value="TreeGrafter"/>
</dbReference>
<dbReference type="OrthoDB" id="5242520at2"/>
<dbReference type="Pfam" id="PF21313">
    <property type="entry name" value="EthR_C"/>
    <property type="match status" value="1"/>
</dbReference>
<dbReference type="Gene3D" id="1.10.10.60">
    <property type="entry name" value="Homeodomain-like"/>
    <property type="match status" value="1"/>
</dbReference>
<dbReference type="PANTHER" id="PTHR30055:SF184">
    <property type="entry name" value="HTH-TYPE TRANSCRIPTIONAL REGULATOR ETHR"/>
    <property type="match status" value="1"/>
</dbReference>
<dbReference type="AlphaFoldDB" id="A0A4R1CEE8"/>
<keyword evidence="6" id="KW-1185">Reference proteome</keyword>
<feature type="domain" description="HTH tetR-type" evidence="4">
    <location>
        <begin position="19"/>
        <end position="79"/>
    </location>
</feature>
<dbReference type="InterPro" id="IPR009057">
    <property type="entry name" value="Homeodomain-like_sf"/>
</dbReference>
<gene>
    <name evidence="5" type="ORF">EPD65_06990</name>
</gene>
<dbReference type="Pfam" id="PF00440">
    <property type="entry name" value="TetR_N"/>
    <property type="match status" value="1"/>
</dbReference>
<keyword evidence="1 2" id="KW-0238">DNA-binding</keyword>
<protein>
    <submittedName>
        <fullName evidence="5">TetR/AcrR family transcriptional regulator</fullName>
    </submittedName>
</protein>
<evidence type="ECO:0000313" key="6">
    <source>
        <dbReference type="Proteomes" id="UP000295453"/>
    </source>
</evidence>
<dbReference type="PRINTS" id="PR00455">
    <property type="entry name" value="HTHTETR"/>
</dbReference>
<dbReference type="GO" id="GO:0003700">
    <property type="term" value="F:DNA-binding transcription factor activity"/>
    <property type="evidence" value="ECO:0007669"/>
    <property type="project" value="TreeGrafter"/>
</dbReference>
<dbReference type="InterPro" id="IPR050109">
    <property type="entry name" value="HTH-type_TetR-like_transc_reg"/>
</dbReference>